<organism evidence="3 4">
    <name type="scientific">Haemonchus placei</name>
    <name type="common">Barber's pole worm</name>
    <dbReference type="NCBI Taxonomy" id="6290"/>
    <lineage>
        <taxon>Eukaryota</taxon>
        <taxon>Metazoa</taxon>
        <taxon>Ecdysozoa</taxon>
        <taxon>Nematoda</taxon>
        <taxon>Chromadorea</taxon>
        <taxon>Rhabditida</taxon>
        <taxon>Rhabditina</taxon>
        <taxon>Rhabditomorpha</taxon>
        <taxon>Strongyloidea</taxon>
        <taxon>Trichostrongylidae</taxon>
        <taxon>Haemonchus</taxon>
    </lineage>
</organism>
<reference evidence="3 4" key="1">
    <citation type="submission" date="2018-11" db="EMBL/GenBank/DDBJ databases">
        <authorList>
            <consortium name="Pathogen Informatics"/>
        </authorList>
    </citation>
    <scope>NUCLEOTIDE SEQUENCE [LARGE SCALE GENOMIC DNA]</scope>
    <source>
        <strain evidence="3 4">MHpl1</strain>
    </source>
</reference>
<dbReference type="InterPro" id="IPR035914">
    <property type="entry name" value="Sperma_CUB_dom_sf"/>
</dbReference>
<dbReference type="OrthoDB" id="5808499at2759"/>
<dbReference type="Proteomes" id="UP000268014">
    <property type="component" value="Unassembled WGS sequence"/>
</dbReference>
<keyword evidence="4" id="KW-1185">Reference proteome</keyword>
<dbReference type="Gene3D" id="2.60.120.290">
    <property type="entry name" value="Spermadhesin, CUB domain"/>
    <property type="match status" value="1"/>
</dbReference>
<gene>
    <name evidence="3" type="ORF">HPLM_LOCUS2476</name>
</gene>
<dbReference type="AlphaFoldDB" id="A0A3P7WBN2"/>
<evidence type="ECO:0000256" key="1">
    <source>
        <dbReference type="ARBA" id="ARBA00023157"/>
    </source>
</evidence>
<evidence type="ECO:0000313" key="3">
    <source>
        <dbReference type="EMBL" id="VDO14978.1"/>
    </source>
</evidence>
<evidence type="ECO:0000259" key="2">
    <source>
        <dbReference type="Pfam" id="PF00431"/>
    </source>
</evidence>
<feature type="domain" description="CUB" evidence="2">
    <location>
        <begin position="5"/>
        <end position="68"/>
    </location>
</feature>
<sequence length="87" mass="9992">MRSPASTYITITFDPVKIENYFDYVEIFDGGNKTKLIGHKNTFESTTNNMLVYFHTDSMVTDVGWSAQWSAKTTNHGCRCLLKTRFV</sequence>
<protein>
    <recommendedName>
        <fullName evidence="2">CUB domain-containing protein</fullName>
    </recommendedName>
</protein>
<dbReference type="EMBL" id="UZAF01005190">
    <property type="protein sequence ID" value="VDO14978.1"/>
    <property type="molecule type" value="Genomic_DNA"/>
</dbReference>
<keyword evidence="1" id="KW-1015">Disulfide bond</keyword>
<dbReference type="CDD" id="cd00041">
    <property type="entry name" value="CUB"/>
    <property type="match status" value="1"/>
</dbReference>
<evidence type="ECO:0000313" key="4">
    <source>
        <dbReference type="Proteomes" id="UP000268014"/>
    </source>
</evidence>
<dbReference type="SUPFAM" id="SSF49854">
    <property type="entry name" value="Spermadhesin, CUB domain"/>
    <property type="match status" value="1"/>
</dbReference>
<accession>A0A3P7WBN2</accession>
<dbReference type="Pfam" id="PF00431">
    <property type="entry name" value="CUB"/>
    <property type="match status" value="1"/>
</dbReference>
<proteinExistence type="predicted"/>
<dbReference type="STRING" id="6290.A0A3P7WBN2"/>
<name>A0A3P7WBN2_HAEPC</name>
<dbReference type="InterPro" id="IPR000859">
    <property type="entry name" value="CUB_dom"/>
</dbReference>